<gene>
    <name evidence="5" type="ORF">ORQ98_17420</name>
</gene>
<dbReference type="RefSeq" id="WP_274690072.1">
    <property type="nucleotide sequence ID" value="NZ_JAPMOU010000023.1"/>
</dbReference>
<dbReference type="Pfam" id="PF08240">
    <property type="entry name" value="ADH_N"/>
    <property type="match status" value="1"/>
</dbReference>
<feature type="domain" description="Alcohol dehydrogenase-like N-terminal" evidence="4">
    <location>
        <begin position="25"/>
        <end position="137"/>
    </location>
</feature>
<dbReference type="PROSITE" id="PS00059">
    <property type="entry name" value="ADH_ZINC"/>
    <property type="match status" value="1"/>
</dbReference>
<evidence type="ECO:0000256" key="3">
    <source>
        <dbReference type="ARBA" id="ARBA00023002"/>
    </source>
</evidence>
<protein>
    <submittedName>
        <fullName evidence="5">Alcohol dehydrogenase catalytic domain-containing protein</fullName>
    </submittedName>
</protein>
<organism evidence="5 6">
    <name type="scientific">Spartinivicinus poritis</name>
    <dbReference type="NCBI Taxonomy" id="2994640"/>
    <lineage>
        <taxon>Bacteria</taxon>
        <taxon>Pseudomonadati</taxon>
        <taxon>Pseudomonadota</taxon>
        <taxon>Gammaproteobacteria</taxon>
        <taxon>Oceanospirillales</taxon>
        <taxon>Zooshikellaceae</taxon>
        <taxon>Spartinivicinus</taxon>
    </lineage>
</organism>
<dbReference type="SUPFAM" id="SSF50129">
    <property type="entry name" value="GroES-like"/>
    <property type="match status" value="1"/>
</dbReference>
<dbReference type="PANTHER" id="PTHR43401:SF2">
    <property type="entry name" value="L-THREONINE 3-DEHYDROGENASE"/>
    <property type="match status" value="1"/>
</dbReference>
<dbReference type="PANTHER" id="PTHR43401">
    <property type="entry name" value="L-THREONINE 3-DEHYDROGENASE"/>
    <property type="match status" value="1"/>
</dbReference>
<evidence type="ECO:0000313" key="5">
    <source>
        <dbReference type="EMBL" id="MDE1463737.1"/>
    </source>
</evidence>
<comment type="caution">
    <text evidence="5">The sequence shown here is derived from an EMBL/GenBank/DDBJ whole genome shotgun (WGS) entry which is preliminary data.</text>
</comment>
<dbReference type="Proteomes" id="UP001528823">
    <property type="component" value="Unassembled WGS sequence"/>
</dbReference>
<dbReference type="InterPro" id="IPR002328">
    <property type="entry name" value="ADH_Zn_CS"/>
</dbReference>
<dbReference type="InterPro" id="IPR050129">
    <property type="entry name" value="Zn_alcohol_dh"/>
</dbReference>
<keyword evidence="1" id="KW-0479">Metal-binding</keyword>
<keyword evidence="6" id="KW-1185">Reference proteome</keyword>
<evidence type="ECO:0000313" key="6">
    <source>
        <dbReference type="Proteomes" id="UP001528823"/>
    </source>
</evidence>
<accession>A0ABT5UDZ3</accession>
<proteinExistence type="predicted"/>
<keyword evidence="3" id="KW-0560">Oxidoreductase</keyword>
<evidence type="ECO:0000256" key="1">
    <source>
        <dbReference type="ARBA" id="ARBA00022723"/>
    </source>
</evidence>
<dbReference type="InterPro" id="IPR013154">
    <property type="entry name" value="ADH-like_N"/>
</dbReference>
<name>A0ABT5UDZ3_9GAMM</name>
<dbReference type="InterPro" id="IPR011032">
    <property type="entry name" value="GroES-like_sf"/>
</dbReference>
<evidence type="ECO:0000259" key="4">
    <source>
        <dbReference type="Pfam" id="PF08240"/>
    </source>
</evidence>
<evidence type="ECO:0000256" key="2">
    <source>
        <dbReference type="ARBA" id="ARBA00022833"/>
    </source>
</evidence>
<sequence>MMKALVSREGKAVITQLPRPTITSDDEILLQVILAGICRTDLLVADGTISCYKESSGCQESAFGHEFCGRVVAAGHSVTHFYPGQRVAVNPVLACGQCSDCQSGNGYLCSNSGLLGINAPGAFAEYIKVSASQCYRVAESISDHLVAYAEPVAAMLSTLNCGIKPQQHIGILGSDRIARLCQFILSTEGLDVITINKEQPVDVLPVDVLIVTSFIRECLPVNLVKPGGMIIIKSRSPFSSTVCYSDIVQRRLILLGVNYAPFTTALKFIEAYQQSLMPFIGSSYPLDRFAGAFKADSAQKIFLVPCVG</sequence>
<reference evidence="5 6" key="1">
    <citation type="submission" date="2022-11" db="EMBL/GenBank/DDBJ databases">
        <title>Spartinivicinus poritis sp. nov., isolated from scleractinian coral Porites lutea.</title>
        <authorList>
            <person name="Zhang G."/>
            <person name="Cai L."/>
            <person name="Wei Q."/>
        </authorList>
    </citation>
    <scope>NUCLEOTIDE SEQUENCE [LARGE SCALE GENOMIC DNA]</scope>
    <source>
        <strain evidence="5 6">A2-2</strain>
    </source>
</reference>
<dbReference type="Gene3D" id="3.90.180.10">
    <property type="entry name" value="Medium-chain alcohol dehydrogenases, catalytic domain"/>
    <property type="match status" value="1"/>
</dbReference>
<dbReference type="EMBL" id="JAPMOU010000023">
    <property type="protein sequence ID" value="MDE1463737.1"/>
    <property type="molecule type" value="Genomic_DNA"/>
</dbReference>
<keyword evidence="2" id="KW-0862">Zinc</keyword>